<name>A0AAV7JVY5_9METZ</name>
<dbReference type="PANTHER" id="PTHR46409">
    <property type="entry name" value="HTH PSQ-TYPE DOMAIN-CONTAINING PROTEIN"/>
    <property type="match status" value="1"/>
</dbReference>
<keyword evidence="2" id="KW-1185">Reference proteome</keyword>
<dbReference type="EMBL" id="JAKMXF010000295">
    <property type="protein sequence ID" value="KAI6653076.1"/>
    <property type="molecule type" value="Genomic_DNA"/>
</dbReference>
<dbReference type="AlphaFoldDB" id="A0AAV7JVY5"/>
<reference evidence="1 2" key="1">
    <citation type="journal article" date="2023" name="BMC Biol.">
        <title>The compact genome of the sponge Oopsacas minuta (Hexactinellida) is lacking key metazoan core genes.</title>
        <authorList>
            <person name="Santini S."/>
            <person name="Schenkelaars Q."/>
            <person name="Jourda C."/>
            <person name="Duchesne M."/>
            <person name="Belahbib H."/>
            <person name="Rocher C."/>
            <person name="Selva M."/>
            <person name="Riesgo A."/>
            <person name="Vervoort M."/>
            <person name="Leys S.P."/>
            <person name="Kodjabachian L."/>
            <person name="Le Bivic A."/>
            <person name="Borchiellini C."/>
            <person name="Claverie J.M."/>
            <person name="Renard E."/>
        </authorList>
    </citation>
    <scope>NUCLEOTIDE SEQUENCE [LARGE SCALE GENOMIC DNA]</scope>
    <source>
        <strain evidence="1">SPO-2</strain>
    </source>
</reference>
<dbReference type="PANTHER" id="PTHR46409:SF1">
    <property type="entry name" value="HTH PSQ-TYPE DOMAIN-CONTAINING PROTEIN"/>
    <property type="match status" value="1"/>
</dbReference>
<comment type="caution">
    <text evidence="1">The sequence shown here is derived from an EMBL/GenBank/DDBJ whole genome shotgun (WGS) entry which is preliminary data.</text>
</comment>
<organism evidence="1 2">
    <name type="scientific">Oopsacas minuta</name>
    <dbReference type="NCBI Taxonomy" id="111878"/>
    <lineage>
        <taxon>Eukaryota</taxon>
        <taxon>Metazoa</taxon>
        <taxon>Porifera</taxon>
        <taxon>Hexactinellida</taxon>
        <taxon>Hexasterophora</taxon>
        <taxon>Lyssacinosida</taxon>
        <taxon>Leucopsacidae</taxon>
        <taxon>Oopsacas</taxon>
    </lineage>
</organism>
<evidence type="ECO:0000313" key="2">
    <source>
        <dbReference type="Proteomes" id="UP001165289"/>
    </source>
</evidence>
<gene>
    <name evidence="1" type="ORF">LOD99_3912</name>
</gene>
<evidence type="ECO:0000313" key="1">
    <source>
        <dbReference type="EMBL" id="KAI6653076.1"/>
    </source>
</evidence>
<proteinExistence type="predicted"/>
<accession>A0AAV7JVY5</accession>
<sequence length="248" mass="28379">MATDRYGVSNRATATLIDFGLITPQDQSLVTDNNKVARARQKYRNQIQHKEMVEVIDVTGIFSIQLLNLVTESISLHQYMPISKNGLKRQILLVGCDGRNVNVRWKNGSIVNLERMFGRELQWAVSLLHTNELPLRHLFEYFDGKTSGPNSLSGPISKSLKNKLSKIPVVEFEPIIYNEFPEMTEELIDDLSTDQSYLYRICQACLRGNCTEDLELLEPGPICHSRWLTLACRIAHVYMSTIKPFYEL</sequence>
<dbReference type="Proteomes" id="UP001165289">
    <property type="component" value="Unassembled WGS sequence"/>
</dbReference>
<protein>
    <submittedName>
        <fullName evidence="1">Uncharacterized protein</fullName>
    </submittedName>
</protein>